<gene>
    <name evidence="2" type="ORF">EYF80_046532</name>
</gene>
<comment type="caution">
    <text evidence="2">The sequence shown here is derived from an EMBL/GenBank/DDBJ whole genome shotgun (WGS) entry which is preliminary data.</text>
</comment>
<keyword evidence="3" id="KW-1185">Reference proteome</keyword>
<reference evidence="2 3" key="1">
    <citation type="submission" date="2019-03" db="EMBL/GenBank/DDBJ databases">
        <title>First draft genome of Liparis tanakae, snailfish: a comprehensive survey of snailfish specific genes.</title>
        <authorList>
            <person name="Kim W."/>
            <person name="Song I."/>
            <person name="Jeong J.-H."/>
            <person name="Kim D."/>
            <person name="Kim S."/>
            <person name="Ryu S."/>
            <person name="Song J.Y."/>
            <person name="Lee S.K."/>
        </authorList>
    </citation>
    <scope>NUCLEOTIDE SEQUENCE [LARGE SCALE GENOMIC DNA]</scope>
    <source>
        <tissue evidence="2">Muscle</tissue>
    </source>
</reference>
<feature type="region of interest" description="Disordered" evidence="1">
    <location>
        <begin position="60"/>
        <end position="100"/>
    </location>
</feature>
<evidence type="ECO:0000256" key="1">
    <source>
        <dbReference type="SAM" id="MobiDB-lite"/>
    </source>
</evidence>
<dbReference type="AlphaFoldDB" id="A0A4Z2FSB1"/>
<sequence>MSESALRSPHFNDSFEVFTLFLLDDTLCKRVDFMSNSLLHWNFPVQPQLREDQSDVPRHADLDLQDSTPRGLEAGGEAGEELGDAPNVQSEAPRGGGSLRKPLCTCTTGWTRLRSAPLGSARLRSAPLGSARLRSARFGSARLRSAVFWFPFTNVCGQYARR</sequence>
<dbReference type="OrthoDB" id="8965088at2759"/>
<organism evidence="2 3">
    <name type="scientific">Liparis tanakae</name>
    <name type="common">Tanaka's snailfish</name>
    <dbReference type="NCBI Taxonomy" id="230148"/>
    <lineage>
        <taxon>Eukaryota</taxon>
        <taxon>Metazoa</taxon>
        <taxon>Chordata</taxon>
        <taxon>Craniata</taxon>
        <taxon>Vertebrata</taxon>
        <taxon>Euteleostomi</taxon>
        <taxon>Actinopterygii</taxon>
        <taxon>Neopterygii</taxon>
        <taxon>Teleostei</taxon>
        <taxon>Neoteleostei</taxon>
        <taxon>Acanthomorphata</taxon>
        <taxon>Eupercaria</taxon>
        <taxon>Perciformes</taxon>
        <taxon>Cottioidei</taxon>
        <taxon>Cottales</taxon>
        <taxon>Liparidae</taxon>
        <taxon>Liparis</taxon>
    </lineage>
</organism>
<evidence type="ECO:0000313" key="3">
    <source>
        <dbReference type="Proteomes" id="UP000314294"/>
    </source>
</evidence>
<dbReference type="Proteomes" id="UP000314294">
    <property type="component" value="Unassembled WGS sequence"/>
</dbReference>
<dbReference type="EMBL" id="SRLO01000978">
    <property type="protein sequence ID" value="TNN43282.1"/>
    <property type="molecule type" value="Genomic_DNA"/>
</dbReference>
<accession>A0A4Z2FSB1</accession>
<proteinExistence type="predicted"/>
<evidence type="ECO:0000313" key="2">
    <source>
        <dbReference type="EMBL" id="TNN43282.1"/>
    </source>
</evidence>
<protein>
    <submittedName>
        <fullName evidence="2">Uncharacterized protein</fullName>
    </submittedName>
</protein>
<name>A0A4Z2FSB1_9TELE</name>